<dbReference type="Proteomes" id="UP001150925">
    <property type="component" value="Unassembled WGS sequence"/>
</dbReference>
<gene>
    <name evidence="11" type="primary">SRP68</name>
    <name evidence="11" type="ORF">IWQ62_004715</name>
</gene>
<feature type="compositionally biased region" description="Polar residues" evidence="10">
    <location>
        <begin position="757"/>
        <end position="769"/>
    </location>
</feature>
<feature type="compositionally biased region" description="Basic residues" evidence="10">
    <location>
        <begin position="731"/>
        <end position="742"/>
    </location>
</feature>
<keyword evidence="5" id="KW-0694">RNA-binding</keyword>
<dbReference type="PANTHER" id="PTHR12860:SF0">
    <property type="entry name" value="SIGNAL RECOGNITION PARTICLE SUBUNIT SRP68"/>
    <property type="match status" value="1"/>
</dbReference>
<evidence type="ECO:0000256" key="7">
    <source>
        <dbReference type="ARBA" id="ARBA00023242"/>
    </source>
</evidence>
<proteinExistence type="inferred from homology"/>
<dbReference type="InterPro" id="IPR034652">
    <property type="entry name" value="SRP68-RBD"/>
</dbReference>
<dbReference type="GO" id="GO:0005730">
    <property type="term" value="C:nucleolus"/>
    <property type="evidence" value="ECO:0007669"/>
    <property type="project" value="UniProtKB-SubCell"/>
</dbReference>
<dbReference type="GO" id="GO:0005786">
    <property type="term" value="C:signal recognition particle, endoplasmic reticulum targeting"/>
    <property type="evidence" value="ECO:0007669"/>
    <property type="project" value="UniProtKB-KW"/>
</dbReference>
<accession>A0A9W8AK96</accession>
<keyword evidence="12" id="KW-1185">Reference proteome</keyword>
<dbReference type="GO" id="GO:0008312">
    <property type="term" value="F:7S RNA binding"/>
    <property type="evidence" value="ECO:0007669"/>
    <property type="project" value="InterPro"/>
</dbReference>
<evidence type="ECO:0000313" key="12">
    <source>
        <dbReference type="Proteomes" id="UP001150925"/>
    </source>
</evidence>
<reference evidence="11" key="1">
    <citation type="submission" date="2022-07" db="EMBL/GenBank/DDBJ databases">
        <title>Phylogenomic reconstructions and comparative analyses of Kickxellomycotina fungi.</title>
        <authorList>
            <person name="Reynolds N.K."/>
            <person name="Stajich J.E."/>
            <person name="Barry K."/>
            <person name="Grigoriev I.V."/>
            <person name="Crous P."/>
            <person name="Smith M.E."/>
        </authorList>
    </citation>
    <scope>NUCLEOTIDE SEQUENCE</scope>
    <source>
        <strain evidence="11">RSA 1196</strain>
    </source>
</reference>
<dbReference type="CDD" id="cd15481">
    <property type="entry name" value="SRP68-RBD"/>
    <property type="match status" value="1"/>
</dbReference>
<evidence type="ECO:0000313" key="11">
    <source>
        <dbReference type="EMBL" id="KAJ1959178.1"/>
    </source>
</evidence>
<keyword evidence="6" id="KW-0733">Signal recognition particle</keyword>
<organism evidence="11 12">
    <name type="scientific">Dispira parvispora</name>
    <dbReference type="NCBI Taxonomy" id="1520584"/>
    <lineage>
        <taxon>Eukaryota</taxon>
        <taxon>Fungi</taxon>
        <taxon>Fungi incertae sedis</taxon>
        <taxon>Zoopagomycota</taxon>
        <taxon>Kickxellomycotina</taxon>
        <taxon>Dimargaritomycetes</taxon>
        <taxon>Dimargaritales</taxon>
        <taxon>Dimargaritaceae</taxon>
        <taxon>Dispira</taxon>
    </lineage>
</organism>
<evidence type="ECO:0000256" key="10">
    <source>
        <dbReference type="SAM" id="MobiDB-lite"/>
    </source>
</evidence>
<dbReference type="InterPro" id="IPR026258">
    <property type="entry name" value="SRP68"/>
</dbReference>
<feature type="region of interest" description="Disordered" evidence="10">
    <location>
        <begin position="726"/>
        <end position="769"/>
    </location>
</feature>
<name>A0A9W8AK96_9FUNG</name>
<dbReference type="GO" id="GO:0006614">
    <property type="term" value="P:SRP-dependent cotranslational protein targeting to membrane"/>
    <property type="evidence" value="ECO:0007669"/>
    <property type="project" value="InterPro"/>
</dbReference>
<feature type="region of interest" description="Disordered" evidence="10">
    <location>
        <begin position="271"/>
        <end position="290"/>
    </location>
</feature>
<dbReference type="AlphaFoldDB" id="A0A9W8AK96"/>
<dbReference type="PANTHER" id="PTHR12860">
    <property type="entry name" value="SIGNAL RECOGNITION PARTICLE 68 KDA PROTEIN"/>
    <property type="match status" value="1"/>
</dbReference>
<keyword evidence="4" id="KW-0963">Cytoplasm</keyword>
<dbReference type="Gene3D" id="1.10.3450.40">
    <property type="entry name" value="Signal recognition particle, SRP68 subunit, RNA-binding domain"/>
    <property type="match status" value="1"/>
</dbReference>
<evidence type="ECO:0000256" key="6">
    <source>
        <dbReference type="ARBA" id="ARBA00023135"/>
    </source>
</evidence>
<keyword evidence="7" id="KW-0539">Nucleus</keyword>
<protein>
    <recommendedName>
        <fullName evidence="9">Signal recognition particle subunit SRP68</fullName>
    </recommendedName>
</protein>
<comment type="similarity">
    <text evidence="3">Belongs to the SRP68 family.</text>
</comment>
<evidence type="ECO:0000256" key="3">
    <source>
        <dbReference type="ARBA" id="ARBA00009352"/>
    </source>
</evidence>
<evidence type="ECO:0000256" key="8">
    <source>
        <dbReference type="ARBA" id="ARBA00023274"/>
    </source>
</evidence>
<comment type="subcellular location">
    <subcellularLocation>
        <location evidence="1">Cytoplasm</location>
    </subcellularLocation>
    <subcellularLocation>
        <location evidence="2">Nucleus</location>
        <location evidence="2">Nucleolus</location>
    </subcellularLocation>
</comment>
<dbReference type="GO" id="GO:0005047">
    <property type="term" value="F:signal recognition particle binding"/>
    <property type="evidence" value="ECO:0007669"/>
    <property type="project" value="InterPro"/>
</dbReference>
<comment type="caution">
    <text evidence="11">The sequence shown here is derived from an EMBL/GenBank/DDBJ whole genome shotgun (WGS) entry which is preliminary data.</text>
</comment>
<sequence length="830" mass="92955">MTETMDPHAMDTTDASPSSSLAAISILRWVHEQRNANGLRQQDYPRYRKFCSSQLQKLRKSCQLTHKSKGPYKRKTITQDLVREDAQSVLIPLVEAERAWAYAQELRVQSASTGEPRQRYHQVRRLRKAIQLGLELFGLTVVDEENVLLTGSDQRLDLESLAYVLNLGGLERLAVQDWQAALELLVLTRQTLTQLIGVTSEAHLGSLCRAFTDELDPQIRYCAYKLRLSNELSWGEFSQRYYQEHSASIWSTVETQLLSHAAVVSEQTVNAPKEDEEAMVDDEPSTKPTPLTLEMLQKPLVTTRMDTSEGLDSTPTADLAKTFLQWHGHRATPLSLLTVEKLTNAITVTASTLGSTQGSAEIPPCEDLTQRSQAAPSSFLGLLDLLMTSWYHLPAAHAVEWPTLSKAWLTAVKQSQRDLKEQEVTNLKVRSLSSDEQVEQARLVYTFTSYHHALCHVYRHMGQLLNELFEIPASNSTAWTLKSKALAVDNEALGTRRRNDLIGDMVKLYNLIIHQLSTMVELPGRSDDREFIQALNVAIWYIKAQRCILVACSYDVAQRYAESNTLYDHAMSYLTRCKSQTMARGHRSGVESLVGQLGFMPSSLGPENHGVKGADYPQIPASNILSQMFAWETVPVDRWEKYVAARKLRARAAWSLQQSDGKEHSNSSESVTEETLVQRMLHTLTLNDGQETSNALRPVVENLNEKVALLEPSAFVQPVARPVKTATVKPGAKKPNTKRKQHTASQSTGKSKPLKTKPNSTTSKVSTSAEPVPYVADFPPRFQALPYKPMLFDLAGTHIDVPMDTIRQRAGQQESVLGGLKGVWSNIWSR</sequence>
<dbReference type="OrthoDB" id="10255118at2759"/>
<dbReference type="InterPro" id="IPR038253">
    <property type="entry name" value="SRP68_N_sf"/>
</dbReference>
<dbReference type="EMBL" id="JANBPY010001660">
    <property type="protein sequence ID" value="KAJ1959178.1"/>
    <property type="molecule type" value="Genomic_DNA"/>
</dbReference>
<evidence type="ECO:0000256" key="5">
    <source>
        <dbReference type="ARBA" id="ARBA00022884"/>
    </source>
</evidence>
<evidence type="ECO:0000256" key="1">
    <source>
        <dbReference type="ARBA" id="ARBA00004496"/>
    </source>
</evidence>
<feature type="compositionally biased region" description="Acidic residues" evidence="10">
    <location>
        <begin position="274"/>
        <end position="283"/>
    </location>
</feature>
<evidence type="ECO:0000256" key="4">
    <source>
        <dbReference type="ARBA" id="ARBA00022490"/>
    </source>
</evidence>
<evidence type="ECO:0000256" key="2">
    <source>
        <dbReference type="ARBA" id="ARBA00004604"/>
    </source>
</evidence>
<dbReference type="Pfam" id="PF16969">
    <property type="entry name" value="SRP68"/>
    <property type="match status" value="2"/>
</dbReference>
<dbReference type="GO" id="GO:0030942">
    <property type="term" value="F:endoplasmic reticulum signal peptide binding"/>
    <property type="evidence" value="ECO:0007669"/>
    <property type="project" value="InterPro"/>
</dbReference>
<evidence type="ECO:0000256" key="9">
    <source>
        <dbReference type="ARBA" id="ARBA00029498"/>
    </source>
</evidence>
<keyword evidence="8" id="KW-0687">Ribonucleoprotein</keyword>